<proteinExistence type="predicted"/>
<sequence>MIFNRTAAPATAVRGLGRGALVAKPISQRCRPLRFKEGDKLEADVKDAANSAQQQGSELLSQAKQAAASASPSGTDAQSFLQRAGGKPIFDAGEPKVSRWISAFTRRREVFAGRIAMVGLTAALFWELQRCPALPLEVFAAATQPPPCGPAAGGPGPGPGVAQQWALRCAEELAAGTAAAQLSRTAQPGLSSWHRLLPLDHITRCWQPFLDRGLLGWAAVLAGADEPDHHSAAFFRGLPPMPLWPFTASRLLSAKELAALPLERMECAAGPQNSGNAQLKKHEAEVTAYAMPDARTLFDSWRRATALPGKTPDFTDYKVAAEKVLRDAAMLPNEATRDSVTGDERASHGAPHLLVLDVSQAGNASRFVRHSNEANLTAQAGLPAAGPDSALTPWTTLPWRGSSGC</sequence>
<keyword evidence="3" id="KW-1185">Reference proteome</keyword>
<dbReference type="EMBL" id="BLLF01004386">
    <property type="protein sequence ID" value="GFH29504.1"/>
    <property type="molecule type" value="Genomic_DNA"/>
</dbReference>
<feature type="compositionally biased region" description="Low complexity" evidence="1">
    <location>
        <begin position="57"/>
        <end position="73"/>
    </location>
</feature>
<comment type="caution">
    <text evidence="2">The sequence shown here is derived from an EMBL/GenBank/DDBJ whole genome shotgun (WGS) entry which is preliminary data.</text>
</comment>
<feature type="region of interest" description="Disordered" evidence="1">
    <location>
        <begin position="52"/>
        <end position="80"/>
    </location>
</feature>
<protein>
    <submittedName>
        <fullName evidence="2">Uncharacterized protein</fullName>
    </submittedName>
</protein>
<accession>A0A6A0ABS9</accession>
<organism evidence="2 3">
    <name type="scientific">Haematococcus lacustris</name>
    <name type="common">Green alga</name>
    <name type="synonym">Haematococcus pluvialis</name>
    <dbReference type="NCBI Taxonomy" id="44745"/>
    <lineage>
        <taxon>Eukaryota</taxon>
        <taxon>Viridiplantae</taxon>
        <taxon>Chlorophyta</taxon>
        <taxon>core chlorophytes</taxon>
        <taxon>Chlorophyceae</taxon>
        <taxon>CS clade</taxon>
        <taxon>Chlamydomonadales</taxon>
        <taxon>Haematococcaceae</taxon>
        <taxon>Haematococcus</taxon>
    </lineage>
</organism>
<reference evidence="2 3" key="1">
    <citation type="submission" date="2020-02" db="EMBL/GenBank/DDBJ databases">
        <title>Draft genome sequence of Haematococcus lacustris strain NIES-144.</title>
        <authorList>
            <person name="Morimoto D."/>
            <person name="Nakagawa S."/>
            <person name="Yoshida T."/>
            <person name="Sawayama S."/>
        </authorList>
    </citation>
    <scope>NUCLEOTIDE SEQUENCE [LARGE SCALE GENOMIC DNA]</scope>
    <source>
        <strain evidence="2 3">NIES-144</strain>
    </source>
</reference>
<dbReference type="Proteomes" id="UP000485058">
    <property type="component" value="Unassembled WGS sequence"/>
</dbReference>
<evidence type="ECO:0000313" key="2">
    <source>
        <dbReference type="EMBL" id="GFH29504.1"/>
    </source>
</evidence>
<gene>
    <name evidence="2" type="ORF">HaLaN_28178</name>
</gene>
<evidence type="ECO:0000256" key="1">
    <source>
        <dbReference type="SAM" id="MobiDB-lite"/>
    </source>
</evidence>
<dbReference type="AlphaFoldDB" id="A0A6A0ABS9"/>
<name>A0A6A0ABS9_HAELA</name>
<evidence type="ECO:0000313" key="3">
    <source>
        <dbReference type="Proteomes" id="UP000485058"/>
    </source>
</evidence>